<gene>
    <name evidence="2" type="ORF">JFN88_19975</name>
</gene>
<dbReference type="Proteomes" id="UP000640274">
    <property type="component" value="Unassembled WGS sequence"/>
</dbReference>
<comment type="caution">
    <text evidence="2">The sequence shown here is derived from an EMBL/GenBank/DDBJ whole genome shotgun (WGS) entry which is preliminary data.</text>
</comment>
<keyword evidence="1" id="KW-0812">Transmembrane</keyword>
<keyword evidence="1" id="KW-1133">Transmembrane helix</keyword>
<evidence type="ECO:0000313" key="2">
    <source>
        <dbReference type="EMBL" id="MBJ6363489.1"/>
    </source>
</evidence>
<name>A0A934MSQ3_9BACL</name>
<proteinExistence type="predicted"/>
<dbReference type="AlphaFoldDB" id="A0A934MSQ3"/>
<sequence>MEKRLTRTEMMFSLGFLLMLIVAVAAFFFGVKIGSDKIEAQYLPMKHLNAEGGPKVTAYQQQDLVSYYHTVFLPLREFQTEWFSAIEKLENGRSTDASASFKELAKQAKKQYQTITTATIPAVSPLLADSQVNVLKSLKLFEQAANRLAGASKDQSISAVLDILHTDAYYAQAVEYTLQSQQQYYGAMLKWGATVNVKVPSDYETPSVLELSNWNKLPFLVKNKVMADQLSSRNTLEAFYPHDLSVRVDEFIESGQPAKMRIKTVSAVVDLLLGTKAVRKGDFTATKLTRYDKELLPQLPFFYMDAS</sequence>
<feature type="transmembrane region" description="Helical" evidence="1">
    <location>
        <begin position="12"/>
        <end position="31"/>
    </location>
</feature>
<evidence type="ECO:0000256" key="1">
    <source>
        <dbReference type="SAM" id="Phobius"/>
    </source>
</evidence>
<organism evidence="2 3">
    <name type="scientific">Paenibacillus roseus</name>
    <dbReference type="NCBI Taxonomy" id="2798579"/>
    <lineage>
        <taxon>Bacteria</taxon>
        <taxon>Bacillati</taxon>
        <taxon>Bacillota</taxon>
        <taxon>Bacilli</taxon>
        <taxon>Bacillales</taxon>
        <taxon>Paenibacillaceae</taxon>
        <taxon>Paenibacillus</taxon>
    </lineage>
</organism>
<evidence type="ECO:0000313" key="3">
    <source>
        <dbReference type="Proteomes" id="UP000640274"/>
    </source>
</evidence>
<reference evidence="2" key="1">
    <citation type="submission" date="2020-12" db="EMBL/GenBank/DDBJ databases">
        <authorList>
            <person name="Huq M.A."/>
        </authorList>
    </citation>
    <scope>NUCLEOTIDE SEQUENCE</scope>
    <source>
        <strain evidence="2">MAHUQ-46</strain>
    </source>
</reference>
<accession>A0A934MSQ3</accession>
<keyword evidence="3" id="KW-1185">Reference proteome</keyword>
<dbReference type="RefSeq" id="WP_199021029.1">
    <property type="nucleotide sequence ID" value="NZ_JAELUP010000103.1"/>
</dbReference>
<protein>
    <submittedName>
        <fullName evidence="2">Uncharacterized protein</fullName>
    </submittedName>
</protein>
<keyword evidence="1" id="KW-0472">Membrane</keyword>
<dbReference type="EMBL" id="JAELUP010000103">
    <property type="protein sequence ID" value="MBJ6363489.1"/>
    <property type="molecule type" value="Genomic_DNA"/>
</dbReference>